<feature type="transmembrane region" description="Helical" evidence="1">
    <location>
        <begin position="12"/>
        <end position="31"/>
    </location>
</feature>
<dbReference type="EMBL" id="CP100358">
    <property type="protein sequence ID" value="UTF55966.1"/>
    <property type="molecule type" value="Genomic_DNA"/>
</dbReference>
<keyword evidence="1" id="KW-0812">Transmembrane</keyword>
<evidence type="ECO:0000256" key="1">
    <source>
        <dbReference type="SAM" id="Phobius"/>
    </source>
</evidence>
<dbReference type="KEGG" id="sawl:NGM29_20965"/>
<organism evidence="2 3">
    <name type="scientific">Natronosalvus rutilus</name>
    <dbReference type="NCBI Taxonomy" id="2953753"/>
    <lineage>
        <taxon>Archaea</taxon>
        <taxon>Methanobacteriati</taxon>
        <taxon>Methanobacteriota</taxon>
        <taxon>Stenosarchaea group</taxon>
        <taxon>Halobacteria</taxon>
        <taxon>Halobacteriales</taxon>
        <taxon>Natrialbaceae</taxon>
        <taxon>Natronosalvus</taxon>
    </lineage>
</organism>
<proteinExistence type="predicted"/>
<gene>
    <name evidence="2" type="ORF">NGM29_20965</name>
</gene>
<name>A0A9E7NEF2_9EURY</name>
<keyword evidence="3" id="KW-1185">Reference proteome</keyword>
<keyword evidence="1" id="KW-0472">Membrane</keyword>
<evidence type="ECO:0000313" key="2">
    <source>
        <dbReference type="EMBL" id="UTF55966.1"/>
    </source>
</evidence>
<protein>
    <submittedName>
        <fullName evidence="2">Uncharacterized protein</fullName>
    </submittedName>
</protein>
<evidence type="ECO:0000313" key="3">
    <source>
        <dbReference type="Proteomes" id="UP001056855"/>
    </source>
</evidence>
<feature type="transmembrane region" description="Helical" evidence="1">
    <location>
        <begin position="37"/>
        <end position="57"/>
    </location>
</feature>
<dbReference type="RefSeq" id="WP_254161519.1">
    <property type="nucleotide sequence ID" value="NZ_CP100358.1"/>
</dbReference>
<keyword evidence="1" id="KW-1133">Transmembrane helix</keyword>
<dbReference type="GeneID" id="73292573"/>
<dbReference type="Proteomes" id="UP001056855">
    <property type="component" value="Plasmid unnamed3"/>
</dbReference>
<accession>A0A9E7NEF2</accession>
<sequence>MNVSLTEHRLENLHTAAILTAFGVIGVGFVGVLNHMIGIPVIAVCLLVIGYTTLKLAEFED</sequence>
<geneLocation type="plasmid" evidence="2 3">
    <name>unnamed3</name>
</geneLocation>
<dbReference type="AlphaFoldDB" id="A0A9E7NEF2"/>
<keyword evidence="2" id="KW-0614">Plasmid</keyword>
<reference evidence="2" key="1">
    <citation type="submission" date="2022-06" db="EMBL/GenBank/DDBJ databases">
        <title>Diverse halophilic archaea isolated from saline environments.</title>
        <authorList>
            <person name="Cui H.-L."/>
        </authorList>
    </citation>
    <scope>NUCLEOTIDE SEQUENCE</scope>
    <source>
        <strain evidence="2">WLHS1</strain>
        <plasmid evidence="2">unnamed3</plasmid>
    </source>
</reference>